<dbReference type="EMBL" id="CZAI01000012">
    <property type="protein sequence ID" value="CUQ10931.1"/>
    <property type="molecule type" value="Genomic_DNA"/>
</dbReference>
<feature type="transmembrane region" description="Helical" evidence="1">
    <location>
        <begin position="143"/>
        <end position="160"/>
    </location>
</feature>
<feature type="transmembrane region" description="Helical" evidence="1">
    <location>
        <begin position="329"/>
        <end position="353"/>
    </location>
</feature>
<dbReference type="InterPro" id="IPR049458">
    <property type="entry name" value="EpsG-like"/>
</dbReference>
<dbReference type="Proteomes" id="UP000284689">
    <property type="component" value="Unassembled WGS sequence"/>
</dbReference>
<feature type="transmembrane region" description="Helical" evidence="1">
    <location>
        <begin position="29"/>
        <end position="46"/>
    </location>
</feature>
<evidence type="ECO:0000313" key="5">
    <source>
        <dbReference type="Proteomes" id="UP000284689"/>
    </source>
</evidence>
<feature type="transmembrane region" description="Helical" evidence="1">
    <location>
        <begin position="100"/>
        <end position="131"/>
    </location>
</feature>
<feature type="transmembrane region" description="Helical" evidence="1">
    <location>
        <begin position="201"/>
        <end position="224"/>
    </location>
</feature>
<gene>
    <name evidence="3" type="ORF">DW794_21250</name>
    <name evidence="2" type="ORF">ERS852494_03979</name>
</gene>
<feature type="transmembrane region" description="Helical" evidence="1">
    <location>
        <begin position="298"/>
        <end position="317"/>
    </location>
</feature>
<name>A0A174TR85_9BACE</name>
<evidence type="ECO:0000313" key="3">
    <source>
        <dbReference type="EMBL" id="RHD41442.1"/>
    </source>
</evidence>
<organism evidence="2 4">
    <name type="scientific">Bacteroides caccae</name>
    <dbReference type="NCBI Taxonomy" id="47678"/>
    <lineage>
        <taxon>Bacteria</taxon>
        <taxon>Pseudomonadati</taxon>
        <taxon>Bacteroidota</taxon>
        <taxon>Bacteroidia</taxon>
        <taxon>Bacteroidales</taxon>
        <taxon>Bacteroidaceae</taxon>
        <taxon>Bacteroides</taxon>
    </lineage>
</organism>
<evidence type="ECO:0000313" key="2">
    <source>
        <dbReference type="EMBL" id="CUQ10931.1"/>
    </source>
</evidence>
<accession>A0A174TR85</accession>
<reference evidence="3 5" key="2">
    <citation type="submission" date="2018-08" db="EMBL/GenBank/DDBJ databases">
        <title>A genome reference for cultivated species of the human gut microbiota.</title>
        <authorList>
            <person name="Zou Y."/>
            <person name="Xue W."/>
            <person name="Luo G."/>
        </authorList>
    </citation>
    <scope>NUCLEOTIDE SEQUENCE [LARGE SCALE GENOMIC DNA]</scope>
    <source>
        <strain evidence="3 5">AM31-16AC</strain>
    </source>
</reference>
<keyword evidence="1" id="KW-0812">Transmembrane</keyword>
<reference evidence="2 4" key="1">
    <citation type="submission" date="2015-09" db="EMBL/GenBank/DDBJ databases">
        <authorList>
            <consortium name="Pathogen Informatics"/>
        </authorList>
    </citation>
    <scope>NUCLEOTIDE SEQUENCE [LARGE SCALE GENOMIC DNA]</scope>
    <source>
        <strain evidence="2 4">2789STDY5834880</strain>
    </source>
</reference>
<proteinExistence type="predicted"/>
<evidence type="ECO:0000313" key="4">
    <source>
        <dbReference type="Proteomes" id="UP000095657"/>
    </source>
</evidence>
<feature type="transmembrane region" description="Helical" evidence="1">
    <location>
        <begin position="166"/>
        <end position="189"/>
    </location>
</feature>
<feature type="transmembrane region" description="Helical" evidence="1">
    <location>
        <begin position="6"/>
        <end position="22"/>
    </location>
</feature>
<feature type="transmembrane region" description="Helical" evidence="1">
    <location>
        <begin position="244"/>
        <end position="263"/>
    </location>
</feature>
<keyword evidence="1" id="KW-0472">Membrane</keyword>
<dbReference type="EMBL" id="QSJD01000057">
    <property type="protein sequence ID" value="RHD41442.1"/>
    <property type="molecule type" value="Genomic_DNA"/>
</dbReference>
<feature type="transmembrane region" description="Helical" evidence="1">
    <location>
        <begin position="275"/>
        <end position="292"/>
    </location>
</feature>
<dbReference type="AlphaFoldDB" id="A0A174TR85"/>
<sequence>MLPYLFLITLVSFCSVLDYVKLNTKSRKILLVLLIGLLIMFCGTRFETGNDWTAYVDTFNRIPPFESLCNNPEMFVVSRMEPGYVILNSIVKSLGGTIDIVFLISCIITVGLLFIALNRYSFFCFLAILLYMRYGYLQANMMFVRQGIAVSIFFISLKYVEERKFWQYIAINIIAILFHSSLYIVLPLYFFLNRRYSNRTIIGFVIISILLSFVNIVGTLNSYLPSFISESIMEYSKHEVWGGMTGKINIALIEKFILLLLCLKYRNRLSENKSFNLFLNIFVLSIICYYSFFQMYIFQQRLVFIFQLSTIGIWVLLLRSSTKETQKWLTLALNILVVYFFLHYVFTSANVFIPYRSWIV</sequence>
<dbReference type="Pfam" id="PF14897">
    <property type="entry name" value="EpsG"/>
    <property type="match status" value="1"/>
</dbReference>
<keyword evidence="1" id="KW-1133">Transmembrane helix</keyword>
<dbReference type="Proteomes" id="UP000095657">
    <property type="component" value="Unassembled WGS sequence"/>
</dbReference>
<evidence type="ECO:0000256" key="1">
    <source>
        <dbReference type="SAM" id="Phobius"/>
    </source>
</evidence>
<protein>
    <submittedName>
        <fullName evidence="3">EpsG family protein</fullName>
    </submittedName>
    <submittedName>
        <fullName evidence="2">Polysaccharide polymerase</fullName>
    </submittedName>
</protein>
<dbReference type="STRING" id="47678.ERS852494_03979"/>